<dbReference type="EMBL" id="NHON01000060">
    <property type="protein sequence ID" value="OWJ64358.1"/>
    <property type="molecule type" value="Genomic_DNA"/>
</dbReference>
<dbReference type="Gene3D" id="3.90.180.10">
    <property type="entry name" value="Medium-chain alcohol dehydrogenases, catalytic domain"/>
    <property type="match status" value="2"/>
</dbReference>
<evidence type="ECO:0000259" key="2">
    <source>
        <dbReference type="SMART" id="SM00829"/>
    </source>
</evidence>
<feature type="domain" description="Enoyl reductase (ER)" evidence="2">
    <location>
        <begin position="33"/>
        <end position="395"/>
    </location>
</feature>
<reference evidence="4" key="1">
    <citation type="submission" date="2017-05" db="EMBL/GenBank/DDBJ databases">
        <authorList>
            <person name="Macchi M."/>
            <person name="Festa S."/>
            <person name="Coppotelli B.M."/>
            <person name="Morelli I.S."/>
        </authorList>
    </citation>
    <scope>NUCLEOTIDE SEQUENCE [LARGE SCALE GENOMIC DNA]</scope>
    <source>
        <strain evidence="4">I</strain>
    </source>
</reference>
<sequence>MATGIVFDLGQPIPLGVVPDRMHAWTIRRDHHGDPSTAFRREVVDVPAIGPDEVLVLVMAAGVNYNGVWAALGHPVSPLDFHDHPFHIAGSDASGIVWAVGSNVRNWRVGDEVVAHCCQVAGDDEECNGGDPMLSPTQKIWGYETSYGAFAQFTRVQAAQLLPKPRHLSWEAAACYTLVLATAYRMLFGHAPHVLGPGKTVLIWGAAGGLGSMAIQLAAIVGARPIAVVSDEAKAAHARKLGAAATINRSQFDCWGTPPPIGSPEYAGYLDKVKAFGRAVRQAAGPGGEVDIVFEHPGRDTFAVSSFLVKRGGMVVFCAATSGYDLTFDARYVWMRQKRIQGSHFANLKQAAEANRLVMAGRIDPCLSELFAWDELPAAHAKMLRNQHRPGNMAVLIHATRPGEGARLE</sequence>
<comment type="caution">
    <text evidence="3">The sequence shown here is derived from an EMBL/GenBank/DDBJ whole genome shotgun (WGS) entry which is preliminary data.</text>
</comment>
<dbReference type="OrthoDB" id="9790818at2"/>
<proteinExistence type="predicted"/>
<dbReference type="InterPro" id="IPR010085">
    <property type="entry name" value="Crot_CoA_red"/>
</dbReference>
<dbReference type="Gene3D" id="3.40.50.720">
    <property type="entry name" value="NAD(P)-binding Rossmann-like Domain"/>
    <property type="match status" value="1"/>
</dbReference>
<evidence type="ECO:0000313" key="4">
    <source>
        <dbReference type="Proteomes" id="UP000196655"/>
    </source>
</evidence>
<dbReference type="Proteomes" id="UP000196655">
    <property type="component" value="Unassembled WGS sequence"/>
</dbReference>
<gene>
    <name evidence="3" type="ORF">BWR60_25140</name>
</gene>
<evidence type="ECO:0000313" key="3">
    <source>
        <dbReference type="EMBL" id="OWJ64358.1"/>
    </source>
</evidence>
<dbReference type="PANTHER" id="PTHR44154">
    <property type="entry name" value="QUINONE OXIDOREDUCTASE"/>
    <property type="match status" value="1"/>
</dbReference>
<dbReference type="GO" id="GO:0043880">
    <property type="term" value="F:crotonyl-CoA reductase activity"/>
    <property type="evidence" value="ECO:0007669"/>
    <property type="project" value="InterPro"/>
</dbReference>
<dbReference type="Pfam" id="PF08240">
    <property type="entry name" value="ADH_N"/>
    <property type="match status" value="1"/>
</dbReference>
<dbReference type="InterPro" id="IPR013149">
    <property type="entry name" value="ADH-like_C"/>
</dbReference>
<dbReference type="PANTHER" id="PTHR44154:SF1">
    <property type="entry name" value="QUINONE OXIDOREDUCTASE"/>
    <property type="match status" value="1"/>
</dbReference>
<dbReference type="SUPFAM" id="SSF51735">
    <property type="entry name" value="NAD(P)-binding Rossmann-fold domains"/>
    <property type="match status" value="1"/>
</dbReference>
<dbReference type="RefSeq" id="WP_088154118.1">
    <property type="nucleotide sequence ID" value="NZ_NHON01000060.1"/>
</dbReference>
<dbReference type="CDD" id="cd08246">
    <property type="entry name" value="crotonyl_coA_red"/>
    <property type="match status" value="1"/>
</dbReference>
<organism evidence="3 4">
    <name type="scientific">Inquilinus limosus</name>
    <dbReference type="NCBI Taxonomy" id="171674"/>
    <lineage>
        <taxon>Bacteria</taxon>
        <taxon>Pseudomonadati</taxon>
        <taxon>Pseudomonadota</taxon>
        <taxon>Alphaproteobacteria</taxon>
        <taxon>Rhodospirillales</taxon>
        <taxon>Rhodospirillaceae</taxon>
        <taxon>Inquilinus</taxon>
    </lineage>
</organism>
<evidence type="ECO:0000256" key="1">
    <source>
        <dbReference type="ARBA" id="ARBA00022857"/>
    </source>
</evidence>
<name>A0A211ZGG0_9PROT</name>
<dbReference type="NCBIfam" id="TIGR01751">
    <property type="entry name" value="crot-CoA-red"/>
    <property type="match status" value="1"/>
</dbReference>
<keyword evidence="4" id="KW-1185">Reference proteome</keyword>
<dbReference type="InterPro" id="IPR036291">
    <property type="entry name" value="NAD(P)-bd_dom_sf"/>
</dbReference>
<accession>A0A211ZGG0</accession>
<dbReference type="InterPro" id="IPR051603">
    <property type="entry name" value="Zinc-ADH_QOR/CCCR"/>
</dbReference>
<dbReference type="InterPro" id="IPR013154">
    <property type="entry name" value="ADH-like_N"/>
</dbReference>
<dbReference type="AlphaFoldDB" id="A0A211ZGG0"/>
<dbReference type="InterPro" id="IPR020843">
    <property type="entry name" value="ER"/>
</dbReference>
<protein>
    <submittedName>
        <fullName evidence="3">Crotonyl-CoA carboxylase/reductase</fullName>
    </submittedName>
</protein>
<dbReference type="InterPro" id="IPR011032">
    <property type="entry name" value="GroES-like_sf"/>
</dbReference>
<dbReference type="Pfam" id="PF00107">
    <property type="entry name" value="ADH_zinc_N"/>
    <property type="match status" value="1"/>
</dbReference>
<keyword evidence="1" id="KW-0521">NADP</keyword>
<dbReference type="SUPFAM" id="SSF50129">
    <property type="entry name" value="GroES-like"/>
    <property type="match status" value="1"/>
</dbReference>
<dbReference type="SMART" id="SM00829">
    <property type="entry name" value="PKS_ER"/>
    <property type="match status" value="1"/>
</dbReference>